<sequence>MKNLNTAILEKVNQIEKNLQSLKLEYFLRLSEEQRSRIGIYREKDIINEKKLENLDPGFGPEVRPEFEKKLKKSISSREKWST</sequence>
<comment type="caution">
    <text evidence="1">The sequence shown here is derived from an EMBL/GenBank/DDBJ whole genome shotgun (WGS) entry which is preliminary data.</text>
</comment>
<dbReference type="Proteomes" id="UP000178892">
    <property type="component" value="Unassembled WGS sequence"/>
</dbReference>
<accession>A0A1F5NTE9</accession>
<dbReference type="STRING" id="1817825.A2720_03195"/>
<evidence type="ECO:0000313" key="1">
    <source>
        <dbReference type="EMBL" id="OGE80854.1"/>
    </source>
</evidence>
<organism evidence="1 2">
    <name type="scientific">Candidatus Doudnabacteria bacterium RIFCSPHIGHO2_01_FULL_46_24</name>
    <dbReference type="NCBI Taxonomy" id="1817825"/>
    <lineage>
        <taxon>Bacteria</taxon>
        <taxon>Candidatus Doudnaibacteriota</taxon>
    </lineage>
</organism>
<protein>
    <submittedName>
        <fullName evidence="1">Uncharacterized protein</fullName>
    </submittedName>
</protein>
<gene>
    <name evidence="1" type="ORF">A2720_03195</name>
</gene>
<evidence type="ECO:0000313" key="2">
    <source>
        <dbReference type="Proteomes" id="UP000178892"/>
    </source>
</evidence>
<dbReference type="EMBL" id="MFEL01000017">
    <property type="protein sequence ID" value="OGE80854.1"/>
    <property type="molecule type" value="Genomic_DNA"/>
</dbReference>
<name>A0A1F5NTE9_9BACT</name>
<proteinExistence type="predicted"/>
<dbReference type="AlphaFoldDB" id="A0A1F5NTE9"/>
<reference evidence="1 2" key="1">
    <citation type="journal article" date="2016" name="Nat. Commun.">
        <title>Thousands of microbial genomes shed light on interconnected biogeochemical processes in an aquifer system.</title>
        <authorList>
            <person name="Anantharaman K."/>
            <person name="Brown C.T."/>
            <person name="Hug L.A."/>
            <person name="Sharon I."/>
            <person name="Castelle C.J."/>
            <person name="Probst A.J."/>
            <person name="Thomas B.C."/>
            <person name="Singh A."/>
            <person name="Wilkins M.J."/>
            <person name="Karaoz U."/>
            <person name="Brodie E.L."/>
            <person name="Williams K.H."/>
            <person name="Hubbard S.S."/>
            <person name="Banfield J.F."/>
        </authorList>
    </citation>
    <scope>NUCLEOTIDE SEQUENCE [LARGE SCALE GENOMIC DNA]</scope>
</reference>